<evidence type="ECO:0000256" key="1">
    <source>
        <dbReference type="SAM" id="SignalP"/>
    </source>
</evidence>
<protein>
    <recommendedName>
        <fullName evidence="4">Secreted protein</fullName>
    </recommendedName>
</protein>
<dbReference type="Proteomes" id="UP001152087">
    <property type="component" value="Unassembled WGS sequence"/>
</dbReference>
<dbReference type="EMBL" id="JAOQAV010000031">
    <property type="protein sequence ID" value="KAJ4183055.1"/>
    <property type="molecule type" value="Genomic_DNA"/>
</dbReference>
<dbReference type="Gene3D" id="2.60.120.260">
    <property type="entry name" value="Galactose-binding domain-like"/>
    <property type="match status" value="1"/>
</dbReference>
<proteinExistence type="predicted"/>
<dbReference type="SUPFAM" id="SSF49785">
    <property type="entry name" value="Galactose-binding domain-like"/>
    <property type="match status" value="1"/>
</dbReference>
<comment type="caution">
    <text evidence="2">The sequence shown here is derived from an EMBL/GenBank/DDBJ whole genome shotgun (WGS) entry which is preliminary data.</text>
</comment>
<keyword evidence="1" id="KW-0732">Signal</keyword>
<feature type="chain" id="PRO_5040878435" description="Secreted protein" evidence="1">
    <location>
        <begin position="18"/>
        <end position="1005"/>
    </location>
</feature>
<dbReference type="OrthoDB" id="2588159at2759"/>
<dbReference type="PANTHER" id="PTHR36848">
    <property type="entry name" value="DNA-BINDING PROTEIN (PUTATIVE SECRETED PROTEIN)-RELATED"/>
    <property type="match status" value="1"/>
</dbReference>
<dbReference type="InterPro" id="IPR053161">
    <property type="entry name" value="Ulvan_degrading_GH"/>
</dbReference>
<organism evidence="2 3">
    <name type="scientific">Fusarium falciforme</name>
    <dbReference type="NCBI Taxonomy" id="195108"/>
    <lineage>
        <taxon>Eukaryota</taxon>
        <taxon>Fungi</taxon>
        <taxon>Dikarya</taxon>
        <taxon>Ascomycota</taxon>
        <taxon>Pezizomycotina</taxon>
        <taxon>Sordariomycetes</taxon>
        <taxon>Hypocreomycetidae</taxon>
        <taxon>Hypocreales</taxon>
        <taxon>Nectriaceae</taxon>
        <taxon>Fusarium</taxon>
        <taxon>Fusarium solani species complex</taxon>
    </lineage>
</organism>
<feature type="signal peptide" evidence="1">
    <location>
        <begin position="1"/>
        <end position="17"/>
    </location>
</feature>
<evidence type="ECO:0000313" key="2">
    <source>
        <dbReference type="EMBL" id="KAJ4183055.1"/>
    </source>
</evidence>
<gene>
    <name evidence="2" type="ORF">NW755_009903</name>
</gene>
<name>A0A9W8R2F4_9HYPO</name>
<accession>A0A9W8R2F4</accession>
<dbReference type="InterPro" id="IPR008979">
    <property type="entry name" value="Galactose-bd-like_sf"/>
</dbReference>
<sequence>MFWLCALAGAWQAFAAAELDEPRSNTSPWLAGFQDPPAVSRAKFRYWLPDASVDSDTVQADIRSAGSVGAGGVEFLPFYNYGGELPSYPAGADWSKYGFGTPAYKKLLQASLEAHAENDLVLDFSLGPNQGQGVPADKDDQGLQWDLIPFKVNISSHGSFKGQAPGWGEGHLVSLVSASIVSSRNVSFEAMDQLSPFNVTYEQMVLRSGSFIDHTSKVRQSGHVSLEFGIDDKVDLFAFYERLSQHKALLFPSNKSVSSFDDGTYVVDHFSARGAQTVTEFWEEYILDSSIEQLLRSAGDYGWEDSPEVRSNISWTPTLPSTFADKFGYDLKLQLPLISFRQNNLGLQSAQPGSFECLLDTPDQGVAVSNDFRAALQDGYTEYLDALSRWTRDRLSLGWRSQPGYNLPVDMMAVLPHVDIPKCESLGFRDNLDGYLQFSGPAQVAGRRKVSNELGAIFDEAWRYSLSTLAFSAKRAFAGGVNKMVLHGQGYTGNYYETTWPGYAAFLHLVTESWTNKQPAWDPGMRHVMDYIARIQHVLQNSIPQVDIAIYHKKTGTNFTDVYLFGDLSNAGWSYNYLTSESLFLPDAEVTDGVLSPNEPAYNAFVVPTDQNLTFAAIQRLWEYAADGLPIIFTGNSPQAWYFSAGPETEEQMEAELKSLLASENVYSVEEAEAANQLAALGLVPQAKTVTNGTWHTVSSYTSDAYFVWVFCDSAGSEGEIIVTNAKQPYILDAWTGAYPPMVTFDRKDNTTVIPLSLSRNQTMLIAFTDELPKPNRTLSTTTVLPNILGTTTRCAKSQLHMAHSDEVVELRLSDGKDLTIDTTSVAKPMELSNWHLVAEHWEAPGDMHDVTTIARKRNTTHEMETLVSWLEVPALANVSGVGYYTTTFNWPPATGKADGAYISFPPVDHAMMLSVNGEAMHPLDYARPIADISKLLVEGDNNVEVIVPTTMWNYIKTIAYDIEVSGSPHTPAALEEMMGIPMPSRVNNGLVGSVKIMPIKSVKV</sequence>
<dbReference type="PANTHER" id="PTHR36848:SF2">
    <property type="entry name" value="SECRETED PROTEIN"/>
    <property type="match status" value="1"/>
</dbReference>
<evidence type="ECO:0000313" key="3">
    <source>
        <dbReference type="Proteomes" id="UP001152087"/>
    </source>
</evidence>
<reference evidence="2" key="1">
    <citation type="submission" date="2022-09" db="EMBL/GenBank/DDBJ databases">
        <title>Fusarium specimens isolated from Avocado Roots.</title>
        <authorList>
            <person name="Stajich J."/>
            <person name="Roper C."/>
            <person name="Heimlech-Rivalta G."/>
        </authorList>
    </citation>
    <scope>NUCLEOTIDE SEQUENCE</scope>
    <source>
        <strain evidence="2">A02</strain>
    </source>
</reference>
<dbReference type="AlphaFoldDB" id="A0A9W8R2F4"/>
<evidence type="ECO:0008006" key="4">
    <source>
        <dbReference type="Google" id="ProtNLM"/>
    </source>
</evidence>
<dbReference type="Pfam" id="PF17132">
    <property type="entry name" value="Glyco_hydro_106"/>
    <property type="match status" value="1"/>
</dbReference>
<keyword evidence="3" id="KW-1185">Reference proteome</keyword>